<dbReference type="STRING" id="436010.A0A166RB16"/>
<name>A0A166RB16_9AGAM</name>
<evidence type="ECO:0000313" key="2">
    <source>
        <dbReference type="Proteomes" id="UP000076532"/>
    </source>
</evidence>
<accession>A0A166RB16</accession>
<keyword evidence="2" id="KW-1185">Reference proteome</keyword>
<dbReference type="AlphaFoldDB" id="A0A166RB16"/>
<evidence type="ECO:0000313" key="1">
    <source>
        <dbReference type="EMBL" id="KZP28091.1"/>
    </source>
</evidence>
<sequence length="103" mass="10684">MTSLSLLAPVDPASVNEAEQEKAAPWIVRKLVGSMTGRIVMSSYESLRAAGTNVICLSPWGDSSPLFLPCIRFRDLAVHMVIAGTGGMAVVAAPVMGPVAVSG</sequence>
<reference evidence="1 2" key="1">
    <citation type="journal article" date="2016" name="Mol. Biol. Evol.">
        <title>Comparative Genomics of Early-Diverging Mushroom-Forming Fungi Provides Insights into the Origins of Lignocellulose Decay Capabilities.</title>
        <authorList>
            <person name="Nagy L.G."/>
            <person name="Riley R."/>
            <person name="Tritt A."/>
            <person name="Adam C."/>
            <person name="Daum C."/>
            <person name="Floudas D."/>
            <person name="Sun H."/>
            <person name="Yadav J.S."/>
            <person name="Pangilinan J."/>
            <person name="Larsson K.H."/>
            <person name="Matsuura K."/>
            <person name="Barry K."/>
            <person name="Labutti K."/>
            <person name="Kuo R."/>
            <person name="Ohm R.A."/>
            <person name="Bhattacharya S.S."/>
            <person name="Shirouzu T."/>
            <person name="Yoshinaga Y."/>
            <person name="Martin F.M."/>
            <person name="Grigoriev I.V."/>
            <person name="Hibbett D.S."/>
        </authorList>
    </citation>
    <scope>NUCLEOTIDE SEQUENCE [LARGE SCALE GENOMIC DNA]</scope>
    <source>
        <strain evidence="1 2">CBS 109695</strain>
    </source>
</reference>
<protein>
    <submittedName>
        <fullName evidence="1">Uncharacterized protein</fullName>
    </submittedName>
</protein>
<dbReference type="EMBL" id="KV417505">
    <property type="protein sequence ID" value="KZP28091.1"/>
    <property type="molecule type" value="Genomic_DNA"/>
</dbReference>
<organism evidence="1 2">
    <name type="scientific">Athelia psychrophila</name>
    <dbReference type="NCBI Taxonomy" id="1759441"/>
    <lineage>
        <taxon>Eukaryota</taxon>
        <taxon>Fungi</taxon>
        <taxon>Dikarya</taxon>
        <taxon>Basidiomycota</taxon>
        <taxon>Agaricomycotina</taxon>
        <taxon>Agaricomycetes</taxon>
        <taxon>Agaricomycetidae</taxon>
        <taxon>Atheliales</taxon>
        <taxon>Atheliaceae</taxon>
        <taxon>Athelia</taxon>
    </lineage>
</organism>
<dbReference type="OrthoDB" id="3351042at2759"/>
<gene>
    <name evidence="1" type="ORF">FIBSPDRAFT_852941</name>
</gene>
<dbReference type="Proteomes" id="UP000076532">
    <property type="component" value="Unassembled WGS sequence"/>
</dbReference>
<proteinExistence type="predicted"/>